<evidence type="ECO:0008006" key="5">
    <source>
        <dbReference type="Google" id="ProtNLM"/>
    </source>
</evidence>
<dbReference type="PROSITE" id="PS50896">
    <property type="entry name" value="LISH"/>
    <property type="match status" value="1"/>
</dbReference>
<dbReference type="PANTHER" id="PTHR39063">
    <property type="entry name" value="ORAL-FACIAL-DIGITAL SYNDROME 1 PROTEIN HOMOLOG"/>
    <property type="match status" value="1"/>
</dbReference>
<feature type="coiled-coil region" evidence="1">
    <location>
        <begin position="658"/>
        <end position="685"/>
    </location>
</feature>
<evidence type="ECO:0000313" key="3">
    <source>
        <dbReference type="EMBL" id="KAK3100460.1"/>
    </source>
</evidence>
<evidence type="ECO:0000256" key="2">
    <source>
        <dbReference type="SAM" id="MobiDB-lite"/>
    </source>
</evidence>
<evidence type="ECO:0000256" key="1">
    <source>
        <dbReference type="SAM" id="Coils"/>
    </source>
</evidence>
<protein>
    <recommendedName>
        <fullName evidence="5">Oral-facial-digital syndrome 1</fullName>
    </recommendedName>
</protein>
<dbReference type="InterPro" id="IPR055289">
    <property type="entry name" value="OFD1"/>
</dbReference>
<dbReference type="GO" id="GO:0005813">
    <property type="term" value="C:centrosome"/>
    <property type="evidence" value="ECO:0007669"/>
    <property type="project" value="TreeGrafter"/>
</dbReference>
<feature type="compositionally biased region" description="Basic and acidic residues" evidence="2">
    <location>
        <begin position="750"/>
        <end position="764"/>
    </location>
</feature>
<proteinExistence type="predicted"/>
<comment type="caution">
    <text evidence="3">The sequence shown here is derived from an EMBL/GenBank/DDBJ whole genome shotgun (WGS) entry which is preliminary data.</text>
</comment>
<feature type="region of interest" description="Disordered" evidence="2">
    <location>
        <begin position="978"/>
        <end position="1012"/>
    </location>
</feature>
<keyword evidence="4" id="KW-1185">Reference proteome</keyword>
<dbReference type="GO" id="GO:0036064">
    <property type="term" value="C:ciliary basal body"/>
    <property type="evidence" value="ECO:0007669"/>
    <property type="project" value="TreeGrafter"/>
</dbReference>
<dbReference type="InterPro" id="IPR006594">
    <property type="entry name" value="LisH"/>
</dbReference>
<feature type="region of interest" description="Disordered" evidence="2">
    <location>
        <begin position="580"/>
        <end position="618"/>
    </location>
</feature>
<name>A0AA89BZU5_PINIB</name>
<keyword evidence="1" id="KW-0175">Coiled coil</keyword>
<dbReference type="GO" id="GO:0005576">
    <property type="term" value="C:extracellular region"/>
    <property type="evidence" value="ECO:0007669"/>
    <property type="project" value="GOC"/>
</dbReference>
<dbReference type="EMBL" id="VSWD01000006">
    <property type="protein sequence ID" value="KAK3100460.1"/>
    <property type="molecule type" value="Genomic_DNA"/>
</dbReference>
<dbReference type="GO" id="GO:0060287">
    <property type="term" value="P:epithelial cilium movement involved in determination of left/right asymmetry"/>
    <property type="evidence" value="ECO:0007669"/>
    <property type="project" value="TreeGrafter"/>
</dbReference>
<feature type="region of interest" description="Disordered" evidence="2">
    <location>
        <begin position="686"/>
        <end position="945"/>
    </location>
</feature>
<feature type="coiled-coil region" evidence="1">
    <location>
        <begin position="231"/>
        <end position="277"/>
    </location>
</feature>
<feature type="coiled-coil region" evidence="1">
    <location>
        <begin position="317"/>
        <end position="405"/>
    </location>
</feature>
<gene>
    <name evidence="3" type="ORF">FSP39_020439</name>
</gene>
<feature type="coiled-coil region" evidence="1">
    <location>
        <begin position="433"/>
        <end position="555"/>
    </location>
</feature>
<dbReference type="AlphaFoldDB" id="A0AA89BZU5"/>
<dbReference type="Pfam" id="PF16045">
    <property type="entry name" value="LisH_2"/>
    <property type="match status" value="1"/>
</dbReference>
<dbReference type="Proteomes" id="UP001186944">
    <property type="component" value="Unassembled WGS sequence"/>
</dbReference>
<accession>A0AA89BZU5</accession>
<feature type="compositionally biased region" description="Basic and acidic residues" evidence="2">
    <location>
        <begin position="820"/>
        <end position="834"/>
    </location>
</feature>
<feature type="compositionally biased region" description="Basic and acidic residues" evidence="2">
    <location>
        <begin position="774"/>
        <end position="787"/>
    </location>
</feature>
<reference evidence="3" key="1">
    <citation type="submission" date="2019-08" db="EMBL/GenBank/DDBJ databases">
        <title>The improved chromosome-level genome for the pearl oyster Pinctada fucata martensii using PacBio sequencing and Hi-C.</title>
        <authorList>
            <person name="Zheng Z."/>
        </authorList>
    </citation>
    <scope>NUCLEOTIDE SEQUENCE</scope>
    <source>
        <strain evidence="3">ZZ-2019</strain>
        <tissue evidence="3">Adductor muscle</tissue>
    </source>
</reference>
<dbReference type="SMART" id="SM00667">
    <property type="entry name" value="LisH"/>
    <property type="match status" value="1"/>
</dbReference>
<feature type="compositionally biased region" description="Basic and acidic residues" evidence="2">
    <location>
        <begin position="868"/>
        <end position="945"/>
    </location>
</feature>
<dbReference type="PANTHER" id="PTHR39063:SF1">
    <property type="entry name" value="OFD1 CENTRIOLE AND CENTRIOLAR SATELLITE PROTEIN"/>
    <property type="match status" value="1"/>
</dbReference>
<organism evidence="3 4">
    <name type="scientific">Pinctada imbricata</name>
    <name type="common">Atlantic pearl-oyster</name>
    <name type="synonym">Pinctada martensii</name>
    <dbReference type="NCBI Taxonomy" id="66713"/>
    <lineage>
        <taxon>Eukaryota</taxon>
        <taxon>Metazoa</taxon>
        <taxon>Spiralia</taxon>
        <taxon>Lophotrochozoa</taxon>
        <taxon>Mollusca</taxon>
        <taxon>Bivalvia</taxon>
        <taxon>Autobranchia</taxon>
        <taxon>Pteriomorphia</taxon>
        <taxon>Pterioida</taxon>
        <taxon>Pterioidea</taxon>
        <taxon>Pteriidae</taxon>
        <taxon>Pinctada</taxon>
    </lineage>
</organism>
<evidence type="ECO:0000313" key="4">
    <source>
        <dbReference type="Proteomes" id="UP001186944"/>
    </source>
</evidence>
<feature type="compositionally biased region" description="Polar residues" evidence="2">
    <location>
        <begin position="986"/>
        <end position="995"/>
    </location>
</feature>
<sequence length="1012" mass="118452">MEKEKLDYMSAEELRNRLYHSLRDRGMVDSIKTQLRNSLVKELQQTTKGKLTGSEQRSAEEGSLLHRASNSLVADHLKNCKYDYSLSVFLPESGTARDKIFTTYDLLQILHISPHSRLYRKMASAEPGRKGFLWQLLSEISALHANSIQECGVQTDLIKMGPISSLDEKLDGVEEFYSSQREENYRVGATAMEERLMSFQRTLEERYRTDLKLEVARIKDNESSRIRLEERDKLQREYDQQRRELERSYQQKSEALLQKERNSIERLQREQDIQEKEVFAQRQSLLSEIEVVRKREADVKREAEIIHREKRLEEQRIKDKESDLRRREHDVKRLETEYEQKLQNEMTKFKVEEQAKFLERSQNLEIRERRVKDEERRVRDEQERIQGMRDEMKDKTIRITELETRLQEEKHGEVSAMQQNELLNAKLRDMADYKHLKEQNAVQRTELETLRTRLAELLQMNERERGRQEEMIRELRRPTPETLMLQRELEKTKESLRQELTLSEANKQQLEKRLQEEMDRNRDLLRRFEDQTNQMKEMNQELVDLRAQLSITHQALSNEVYKKPQEKEGPKRFHTSLHSAQPVIEDSDDEGDEFLNLPGGEFRNKSPSPRRSARPRYEDNDVYNDVAIDLDLPSSGKKRIYPAFSEEDVSSVNSADVVAEAKYRLRSLEKEAQNLESAYRDFHYNLTNPSAGAERSRSPQRSRAKSPEHVPENKGTSSQHRVPSPAASPIHRPMSSTPYQGRPTANGLDDSLHELTSSDRKERPPQFNLSTMSDEGKKDHRVEERPRPITVSDLEARPGSPSIVVVPGSRSSDDDVTPSEPEKVVKDVHLDTTPRADFSPLVDVTPKRPPPGGKLAPISLDSAWKSSPSDDKEEDKKKEEEERRKKDEEEELRKWEEERQRKEEERKQREKEAWEREQRELQKLEEGRDTVDGADAAEVKDKGMGDLEIDPVMQQYMAMVQQQKDKEDETTKRVVDTWSKGHTRIVQETPSQSEVSVAEDIQGNDSDDDFGW</sequence>